<feature type="domain" description="Major facilitator superfamily (MFS) profile" evidence="8">
    <location>
        <begin position="15"/>
        <end position="396"/>
    </location>
</feature>
<dbReference type="InterPro" id="IPR020846">
    <property type="entry name" value="MFS_dom"/>
</dbReference>
<dbReference type="SUPFAM" id="SSF103473">
    <property type="entry name" value="MFS general substrate transporter"/>
    <property type="match status" value="1"/>
</dbReference>
<evidence type="ECO:0000256" key="6">
    <source>
        <dbReference type="SAM" id="Phobius"/>
    </source>
</evidence>
<keyword evidence="2" id="KW-1003">Cell membrane</keyword>
<feature type="transmembrane region" description="Helical" evidence="6">
    <location>
        <begin position="250"/>
        <end position="271"/>
    </location>
</feature>
<evidence type="ECO:0000313" key="9">
    <source>
        <dbReference type="EMBL" id="NYZ19539.1"/>
    </source>
</evidence>
<proteinExistence type="predicted"/>
<dbReference type="CDD" id="cd17324">
    <property type="entry name" value="MFS_NepI_like"/>
    <property type="match status" value="1"/>
</dbReference>
<evidence type="ECO:0000256" key="3">
    <source>
        <dbReference type="ARBA" id="ARBA00022692"/>
    </source>
</evidence>
<organism evidence="9 10">
    <name type="scientific">Azospirillum oleiclasticum</name>
    <dbReference type="NCBI Taxonomy" id="2735135"/>
    <lineage>
        <taxon>Bacteria</taxon>
        <taxon>Pseudomonadati</taxon>
        <taxon>Pseudomonadota</taxon>
        <taxon>Alphaproteobacteria</taxon>
        <taxon>Rhodospirillales</taxon>
        <taxon>Azospirillaceae</taxon>
        <taxon>Azospirillum</taxon>
    </lineage>
</organism>
<sequence>MSSTAAASPAIPVRTIVCLAAAAFTSGASLRLADPLIPQICDQFGVSVSDASVVGTGFTFAYGLSQVVYGPVGDRLGKVLVILISCVLCSVFSVAASLAPDVGALGLFRLLGGAAAGAIVPLCMAHLGDTVPYEQRQGVLGRFLAGQMLGILAGQTLGGILGEHIGWRNTFVALGVVQLAVALLLWVDLRATRVPPTRTVLSLPAIVGTYMALARTPHVRRVVGAVYVEGVLFFAGLTYFGAFLRQEYGLGYDTIGAMLAAFGLGALAYAAQAPRVVATLGQRGMMVGGGFVMLAAYLWSALTPVVWSFIPVFAALGLGYYLMHNTLQTLATQMSPQARGIGMSIFASALFLGQGTGVWAGGHVVESLGYPPLFAACGVGLAVLGWLFRRSLPQRR</sequence>
<evidence type="ECO:0000313" key="10">
    <source>
        <dbReference type="Proteomes" id="UP000584642"/>
    </source>
</evidence>
<comment type="caution">
    <text evidence="9">The sequence shown here is derived from an EMBL/GenBank/DDBJ whole genome shotgun (WGS) entry which is preliminary data.</text>
</comment>
<keyword evidence="5 6" id="KW-0472">Membrane</keyword>
<keyword evidence="4 6" id="KW-1133">Transmembrane helix</keyword>
<dbReference type="InterPro" id="IPR036259">
    <property type="entry name" value="MFS_trans_sf"/>
</dbReference>
<feature type="signal peptide" evidence="7">
    <location>
        <begin position="1"/>
        <end position="33"/>
    </location>
</feature>
<feature type="transmembrane region" description="Helical" evidence="6">
    <location>
        <begin position="76"/>
        <end position="99"/>
    </location>
</feature>
<evidence type="ECO:0000256" key="7">
    <source>
        <dbReference type="SAM" id="SignalP"/>
    </source>
</evidence>
<feature type="transmembrane region" description="Helical" evidence="6">
    <location>
        <begin position="283"/>
        <end position="299"/>
    </location>
</feature>
<feature type="chain" id="PRO_5046050681" evidence="7">
    <location>
        <begin position="34"/>
        <end position="396"/>
    </location>
</feature>
<dbReference type="PROSITE" id="PS50850">
    <property type="entry name" value="MFS"/>
    <property type="match status" value="1"/>
</dbReference>
<protein>
    <submittedName>
        <fullName evidence="9">MFS transporter</fullName>
    </submittedName>
</protein>
<evidence type="ECO:0000256" key="5">
    <source>
        <dbReference type="ARBA" id="ARBA00023136"/>
    </source>
</evidence>
<dbReference type="PANTHER" id="PTHR43124:SF3">
    <property type="entry name" value="CHLORAMPHENICOL EFFLUX PUMP RV0191"/>
    <property type="match status" value="1"/>
</dbReference>
<dbReference type="EMBL" id="JABFDB010000003">
    <property type="protein sequence ID" value="NYZ19539.1"/>
    <property type="molecule type" value="Genomic_DNA"/>
</dbReference>
<gene>
    <name evidence="9" type="ORF">HND93_07435</name>
</gene>
<reference evidence="9 10" key="1">
    <citation type="submission" date="2020-05" db="EMBL/GenBank/DDBJ databases">
        <title>Azospirillum oleiclasticum sp. nov, a nitrogen-fixing and heavy crude oil-emulsifying bacterium isolated from the crude oil of Yumen Oilfield.</title>
        <authorList>
            <person name="Wu D."/>
            <person name="Cai M."/>
            <person name="Zhang X."/>
        </authorList>
    </citation>
    <scope>NUCLEOTIDE SEQUENCE [LARGE SCALE GENOMIC DNA]</scope>
    <source>
        <strain evidence="9 10">ROY-1-1-2</strain>
    </source>
</reference>
<evidence type="ECO:0000256" key="1">
    <source>
        <dbReference type="ARBA" id="ARBA00004651"/>
    </source>
</evidence>
<keyword evidence="7" id="KW-0732">Signal</keyword>
<dbReference type="Proteomes" id="UP000584642">
    <property type="component" value="Unassembled WGS sequence"/>
</dbReference>
<dbReference type="InterPro" id="IPR050189">
    <property type="entry name" value="MFS_Efflux_Transporters"/>
</dbReference>
<feature type="transmembrane region" description="Helical" evidence="6">
    <location>
        <begin position="344"/>
        <end position="362"/>
    </location>
</feature>
<feature type="transmembrane region" description="Helical" evidence="6">
    <location>
        <begin position="105"/>
        <end position="127"/>
    </location>
</feature>
<dbReference type="Gene3D" id="1.20.1250.20">
    <property type="entry name" value="MFS general substrate transporter like domains"/>
    <property type="match status" value="1"/>
</dbReference>
<comment type="subcellular location">
    <subcellularLocation>
        <location evidence="1">Cell membrane</location>
        <topology evidence="1">Multi-pass membrane protein</topology>
    </subcellularLocation>
</comment>
<feature type="transmembrane region" description="Helical" evidence="6">
    <location>
        <begin position="167"/>
        <end position="187"/>
    </location>
</feature>
<name>A0ABX2T5Q4_9PROT</name>
<dbReference type="PANTHER" id="PTHR43124">
    <property type="entry name" value="PURINE EFFLUX PUMP PBUE"/>
    <property type="match status" value="1"/>
</dbReference>
<evidence type="ECO:0000256" key="2">
    <source>
        <dbReference type="ARBA" id="ARBA00022475"/>
    </source>
</evidence>
<dbReference type="InterPro" id="IPR011701">
    <property type="entry name" value="MFS"/>
</dbReference>
<feature type="transmembrane region" description="Helical" evidence="6">
    <location>
        <begin position="305"/>
        <end position="323"/>
    </location>
</feature>
<evidence type="ECO:0000256" key="4">
    <source>
        <dbReference type="ARBA" id="ARBA00022989"/>
    </source>
</evidence>
<feature type="transmembrane region" description="Helical" evidence="6">
    <location>
        <begin position="222"/>
        <end position="244"/>
    </location>
</feature>
<evidence type="ECO:0000259" key="8">
    <source>
        <dbReference type="PROSITE" id="PS50850"/>
    </source>
</evidence>
<feature type="transmembrane region" description="Helical" evidence="6">
    <location>
        <begin position="43"/>
        <end position="64"/>
    </location>
</feature>
<accession>A0ABX2T5Q4</accession>
<dbReference type="Pfam" id="PF07690">
    <property type="entry name" value="MFS_1"/>
    <property type="match status" value="1"/>
</dbReference>
<dbReference type="RefSeq" id="WP_180281317.1">
    <property type="nucleotide sequence ID" value="NZ_JABFDB010000003.1"/>
</dbReference>
<keyword evidence="10" id="KW-1185">Reference proteome</keyword>
<feature type="transmembrane region" description="Helical" evidence="6">
    <location>
        <begin position="368"/>
        <end position="388"/>
    </location>
</feature>
<keyword evidence="3 6" id="KW-0812">Transmembrane</keyword>